<proteinExistence type="predicted"/>
<evidence type="ECO:0000313" key="2">
    <source>
        <dbReference type="EMBL" id="OIW22399.1"/>
    </source>
</evidence>
<organism evidence="2 3">
    <name type="scientific">Coniochaeta ligniaria NRRL 30616</name>
    <dbReference type="NCBI Taxonomy" id="1408157"/>
    <lineage>
        <taxon>Eukaryota</taxon>
        <taxon>Fungi</taxon>
        <taxon>Dikarya</taxon>
        <taxon>Ascomycota</taxon>
        <taxon>Pezizomycotina</taxon>
        <taxon>Sordariomycetes</taxon>
        <taxon>Sordariomycetidae</taxon>
        <taxon>Coniochaetales</taxon>
        <taxon>Coniochaetaceae</taxon>
        <taxon>Coniochaeta</taxon>
    </lineage>
</organism>
<sequence>MEWSKVSAGTRPLQLLGAIFGYVSAFAPIGFPSPASLGALQVQWLPTEPYPLAWLWKASRTFLTPIKPILVLLPNTLESHTNKPKPQPPECPYCPVNNVAFINPYK</sequence>
<keyword evidence="3" id="KW-1185">Reference proteome</keyword>
<keyword evidence="1" id="KW-0472">Membrane</keyword>
<reference evidence="2 3" key="1">
    <citation type="submission" date="2016-10" db="EMBL/GenBank/DDBJ databases">
        <title>Draft genome sequence of Coniochaeta ligniaria NRRL30616, a lignocellulolytic fungus for bioabatement of inhibitors in plant biomass hydrolysates.</title>
        <authorList>
            <consortium name="DOE Joint Genome Institute"/>
            <person name="Jimenez D.J."/>
            <person name="Hector R.E."/>
            <person name="Riley R."/>
            <person name="Sun H."/>
            <person name="Grigoriev I.V."/>
            <person name="Van Elsas J.D."/>
            <person name="Nichols N.N."/>
        </authorList>
    </citation>
    <scope>NUCLEOTIDE SEQUENCE [LARGE SCALE GENOMIC DNA]</scope>
    <source>
        <strain evidence="2 3">NRRL 30616</strain>
    </source>
</reference>
<evidence type="ECO:0000313" key="3">
    <source>
        <dbReference type="Proteomes" id="UP000182658"/>
    </source>
</evidence>
<dbReference type="InParanoid" id="A0A1J7I437"/>
<accession>A0A1J7I437</accession>
<gene>
    <name evidence="2" type="ORF">CONLIGDRAFT_687601</name>
</gene>
<name>A0A1J7I437_9PEZI</name>
<dbReference type="Proteomes" id="UP000182658">
    <property type="component" value="Unassembled WGS sequence"/>
</dbReference>
<evidence type="ECO:0000256" key="1">
    <source>
        <dbReference type="SAM" id="Phobius"/>
    </source>
</evidence>
<dbReference type="AlphaFoldDB" id="A0A1J7I437"/>
<dbReference type="EMBL" id="KV875116">
    <property type="protein sequence ID" value="OIW22399.1"/>
    <property type="molecule type" value="Genomic_DNA"/>
</dbReference>
<feature type="transmembrane region" description="Helical" evidence="1">
    <location>
        <begin position="12"/>
        <end position="31"/>
    </location>
</feature>
<keyword evidence="1" id="KW-0812">Transmembrane</keyword>
<protein>
    <submittedName>
        <fullName evidence="2">Uncharacterized protein</fullName>
    </submittedName>
</protein>
<keyword evidence="1" id="KW-1133">Transmembrane helix</keyword>